<feature type="domain" description="PpiC" evidence="9">
    <location>
        <begin position="119"/>
        <end position="207"/>
    </location>
</feature>
<evidence type="ECO:0000256" key="6">
    <source>
        <dbReference type="ARBA" id="ARBA00030642"/>
    </source>
</evidence>
<reference evidence="10 11" key="1">
    <citation type="journal article" date="2016" name="Environ. Microbiol.">
        <title>New Methyloceanibacter diversity from North Sea sediments includes methanotroph containing solely the soluble methane monooxygenase.</title>
        <authorList>
            <person name="Vekeman B."/>
            <person name="Kerckhof F.M."/>
            <person name="Cremers G."/>
            <person name="de Vos P."/>
            <person name="Vandamme P."/>
            <person name="Boon N."/>
            <person name="Op den Camp H.J."/>
            <person name="Heylen K."/>
        </authorList>
    </citation>
    <scope>NUCLEOTIDE SEQUENCE [LARGE SCALE GENOMIC DNA]</scope>
    <source>
        <strain evidence="10 11">R-67174</strain>
    </source>
</reference>
<dbReference type="Gene3D" id="3.10.50.40">
    <property type="match status" value="1"/>
</dbReference>
<evidence type="ECO:0000256" key="2">
    <source>
        <dbReference type="ARBA" id="ARBA00007656"/>
    </source>
</evidence>
<dbReference type="EMBL" id="LPWG01000011">
    <property type="protein sequence ID" value="ODR99334.1"/>
    <property type="molecule type" value="Genomic_DNA"/>
</dbReference>
<evidence type="ECO:0000256" key="3">
    <source>
        <dbReference type="ARBA" id="ARBA00013194"/>
    </source>
</evidence>
<evidence type="ECO:0000313" key="11">
    <source>
        <dbReference type="Proteomes" id="UP000094501"/>
    </source>
</evidence>
<dbReference type="EC" id="5.2.1.8" evidence="3"/>
<dbReference type="AlphaFoldDB" id="A0A1E3W0K0"/>
<protein>
    <recommendedName>
        <fullName evidence="4">Parvulin-like PPIase</fullName>
        <ecNumber evidence="3">5.2.1.8</ecNumber>
    </recommendedName>
    <alternativeName>
        <fullName evidence="6">Peptidyl-prolyl cis-trans isomerase plp</fullName>
    </alternativeName>
    <alternativeName>
        <fullName evidence="7">Rotamase plp</fullName>
    </alternativeName>
</protein>
<sequence length="277" mass="31093">MSFVPPALADDPVVARVNGFEIKQSDLDFAASEVGPRLGSVRPTDRQRILMQFMIENELFAGAGEQEELDESDTFEKRAAYHRRRALRDAYFDKNIRDAVDEAEARKIFEENISKVKPEQEISARHILVDTEEEAKDVKAQLEGGADFAKLATEKSKDKNAEGGSLGFFSRGQMLKPFEDAAFALDVGEISEPVKTSFGWHIIEVQEKRTQELPSFEDVKDPIISQLVVRKAQSVVGDLRSKAKIEILDPEIKRAMDDAAMRGEAPPLPDEEFNEDH</sequence>
<dbReference type="Proteomes" id="UP000094501">
    <property type="component" value="Unassembled WGS sequence"/>
</dbReference>
<accession>A0A1E3W0K0</accession>
<dbReference type="InterPro" id="IPR027304">
    <property type="entry name" value="Trigger_fact/SurA_dom_sf"/>
</dbReference>
<dbReference type="SUPFAM" id="SSF54534">
    <property type="entry name" value="FKBP-like"/>
    <property type="match status" value="1"/>
</dbReference>
<dbReference type="SUPFAM" id="SSF109998">
    <property type="entry name" value="Triger factor/SurA peptide-binding domain-like"/>
    <property type="match status" value="1"/>
</dbReference>
<comment type="similarity">
    <text evidence="2">Belongs to the PpiC/parvulin rotamase family.</text>
</comment>
<dbReference type="PANTHER" id="PTHR47245">
    <property type="entry name" value="PEPTIDYLPROLYL ISOMERASE"/>
    <property type="match status" value="1"/>
</dbReference>
<organism evidence="10 11">
    <name type="scientific">Methyloceanibacter methanicus</name>
    <dbReference type="NCBI Taxonomy" id="1774968"/>
    <lineage>
        <taxon>Bacteria</taxon>
        <taxon>Pseudomonadati</taxon>
        <taxon>Pseudomonadota</taxon>
        <taxon>Alphaproteobacteria</taxon>
        <taxon>Hyphomicrobiales</taxon>
        <taxon>Hyphomicrobiaceae</taxon>
        <taxon>Methyloceanibacter</taxon>
    </lineage>
</organism>
<keyword evidence="8" id="KW-0413">Isomerase</keyword>
<evidence type="ECO:0000256" key="5">
    <source>
        <dbReference type="ARBA" id="ARBA00023110"/>
    </source>
</evidence>
<dbReference type="InterPro" id="IPR046357">
    <property type="entry name" value="PPIase_dom_sf"/>
</dbReference>
<name>A0A1E3W0K0_9HYPH</name>
<evidence type="ECO:0000256" key="8">
    <source>
        <dbReference type="PROSITE-ProRule" id="PRU00278"/>
    </source>
</evidence>
<evidence type="ECO:0000256" key="1">
    <source>
        <dbReference type="ARBA" id="ARBA00000971"/>
    </source>
</evidence>
<evidence type="ECO:0000256" key="4">
    <source>
        <dbReference type="ARBA" id="ARBA00018370"/>
    </source>
</evidence>
<dbReference type="InterPro" id="IPR000297">
    <property type="entry name" value="PPIase_PpiC"/>
</dbReference>
<evidence type="ECO:0000313" key="10">
    <source>
        <dbReference type="EMBL" id="ODR99334.1"/>
    </source>
</evidence>
<keyword evidence="11" id="KW-1185">Reference proteome</keyword>
<dbReference type="GO" id="GO:0003755">
    <property type="term" value="F:peptidyl-prolyl cis-trans isomerase activity"/>
    <property type="evidence" value="ECO:0007669"/>
    <property type="project" value="UniProtKB-KW"/>
</dbReference>
<comment type="caution">
    <text evidence="10">The sequence shown here is derived from an EMBL/GenBank/DDBJ whole genome shotgun (WGS) entry which is preliminary data.</text>
</comment>
<dbReference type="STRING" id="1774968.AUC68_04990"/>
<dbReference type="InterPro" id="IPR050245">
    <property type="entry name" value="PrsA_foldase"/>
</dbReference>
<gene>
    <name evidence="10" type="ORF">AUC68_04990</name>
</gene>
<evidence type="ECO:0000256" key="7">
    <source>
        <dbReference type="ARBA" id="ARBA00031484"/>
    </source>
</evidence>
<dbReference type="PANTHER" id="PTHR47245:SF2">
    <property type="entry name" value="PEPTIDYL-PROLYL CIS-TRANS ISOMERASE HP_0175-RELATED"/>
    <property type="match status" value="1"/>
</dbReference>
<dbReference type="PROSITE" id="PS50198">
    <property type="entry name" value="PPIC_PPIASE_2"/>
    <property type="match status" value="1"/>
</dbReference>
<proteinExistence type="inferred from homology"/>
<comment type="catalytic activity">
    <reaction evidence="1">
        <text>[protein]-peptidylproline (omega=180) = [protein]-peptidylproline (omega=0)</text>
        <dbReference type="Rhea" id="RHEA:16237"/>
        <dbReference type="Rhea" id="RHEA-COMP:10747"/>
        <dbReference type="Rhea" id="RHEA-COMP:10748"/>
        <dbReference type="ChEBI" id="CHEBI:83833"/>
        <dbReference type="ChEBI" id="CHEBI:83834"/>
        <dbReference type="EC" id="5.2.1.8"/>
    </reaction>
</comment>
<keyword evidence="5 8" id="KW-0697">Rotamase</keyword>
<dbReference type="Pfam" id="PF13616">
    <property type="entry name" value="Rotamase_3"/>
    <property type="match status" value="1"/>
</dbReference>
<evidence type="ECO:0000259" key="9">
    <source>
        <dbReference type="PROSITE" id="PS50198"/>
    </source>
</evidence>